<gene>
    <name evidence="7" type="ORF">AB6A40_008164</name>
</gene>
<sequence>RSLQQRSCETQTLLTFPPALDLVKLLGDRFQYNTEVSETLDEARSDANLSINSLRRKLFAEDVETSHSSSLTEHISSEIEVSKLSSQVFTTSEDGDSLLDDFLIVSNKENKPNDSYFLRSEDVTPPTDRSRLRTPSLSPINFFNDALNNSEHLPSD</sequence>
<keyword evidence="3" id="KW-0132">Cell division</keyword>
<evidence type="ECO:0000256" key="4">
    <source>
        <dbReference type="ARBA" id="ARBA00022776"/>
    </source>
</evidence>
<reference evidence="7 8" key="1">
    <citation type="submission" date="2024-08" db="EMBL/GenBank/DDBJ databases">
        <title>Gnathostoma spinigerum genome.</title>
        <authorList>
            <person name="Gonzalez-Bertolin B."/>
            <person name="Monzon S."/>
            <person name="Zaballos A."/>
            <person name="Jimenez P."/>
            <person name="Dekumyoy P."/>
            <person name="Varona S."/>
            <person name="Cuesta I."/>
            <person name="Sumanam S."/>
            <person name="Adisakwattana P."/>
            <person name="Gasser R.B."/>
            <person name="Hernandez-Gonzalez A."/>
            <person name="Young N.D."/>
            <person name="Perteguer M.J."/>
        </authorList>
    </citation>
    <scope>NUCLEOTIDE SEQUENCE [LARGE SCALE GENOMIC DNA]</scope>
    <source>
        <strain evidence="7">AL3</strain>
        <tissue evidence="7">Liver</tissue>
    </source>
</reference>
<dbReference type="Proteomes" id="UP001608902">
    <property type="component" value="Unassembled WGS sequence"/>
</dbReference>
<proteinExistence type="inferred from homology"/>
<accession>A0ABD6ENA2</accession>
<evidence type="ECO:0000256" key="2">
    <source>
        <dbReference type="ARBA" id="ARBA00020055"/>
    </source>
</evidence>
<dbReference type="PANTHER" id="PTHR14728:SF2">
    <property type="entry name" value="PROTEIN AURORA BOREALIS"/>
    <property type="match status" value="1"/>
</dbReference>
<evidence type="ECO:0000256" key="6">
    <source>
        <dbReference type="SAM" id="MobiDB-lite"/>
    </source>
</evidence>
<evidence type="ECO:0000313" key="7">
    <source>
        <dbReference type="EMBL" id="MFH4981455.1"/>
    </source>
</evidence>
<protein>
    <recommendedName>
        <fullName evidence="2">Protein aurora borealis</fullName>
    </recommendedName>
</protein>
<dbReference type="PANTHER" id="PTHR14728">
    <property type="entry name" value="PROTEIN AURORA BOREALIS"/>
    <property type="match status" value="1"/>
</dbReference>
<name>A0ABD6ENA2_9BILA</name>
<keyword evidence="5" id="KW-0131">Cell cycle</keyword>
<dbReference type="EMBL" id="JBGFUD010007240">
    <property type="protein sequence ID" value="MFH4981455.1"/>
    <property type="molecule type" value="Genomic_DNA"/>
</dbReference>
<evidence type="ECO:0000313" key="8">
    <source>
        <dbReference type="Proteomes" id="UP001608902"/>
    </source>
</evidence>
<keyword evidence="8" id="KW-1185">Reference proteome</keyword>
<feature type="non-terminal residue" evidence="7">
    <location>
        <position position="1"/>
    </location>
</feature>
<dbReference type="Pfam" id="PF15280">
    <property type="entry name" value="BORA_N"/>
    <property type="match status" value="1"/>
</dbReference>
<evidence type="ECO:0000256" key="1">
    <source>
        <dbReference type="ARBA" id="ARBA00010963"/>
    </source>
</evidence>
<feature type="region of interest" description="Disordered" evidence="6">
    <location>
        <begin position="114"/>
        <end position="136"/>
    </location>
</feature>
<evidence type="ECO:0000256" key="3">
    <source>
        <dbReference type="ARBA" id="ARBA00022618"/>
    </source>
</evidence>
<dbReference type="InterPro" id="IPR023252">
    <property type="entry name" value="Aurora_borealis_protein"/>
</dbReference>
<organism evidence="7 8">
    <name type="scientific">Gnathostoma spinigerum</name>
    <dbReference type="NCBI Taxonomy" id="75299"/>
    <lineage>
        <taxon>Eukaryota</taxon>
        <taxon>Metazoa</taxon>
        <taxon>Ecdysozoa</taxon>
        <taxon>Nematoda</taxon>
        <taxon>Chromadorea</taxon>
        <taxon>Rhabditida</taxon>
        <taxon>Spirurina</taxon>
        <taxon>Gnathostomatomorpha</taxon>
        <taxon>Gnathostomatoidea</taxon>
        <taxon>Gnathostomatidae</taxon>
        <taxon>Gnathostoma</taxon>
    </lineage>
</organism>
<comment type="caution">
    <text evidence="7">The sequence shown here is derived from an EMBL/GenBank/DDBJ whole genome shotgun (WGS) entry which is preliminary data.</text>
</comment>
<dbReference type="AlphaFoldDB" id="A0ABD6ENA2"/>
<dbReference type="GO" id="GO:0051301">
    <property type="term" value="P:cell division"/>
    <property type="evidence" value="ECO:0007669"/>
    <property type="project" value="UniProtKB-KW"/>
</dbReference>
<comment type="similarity">
    <text evidence="1">Belongs to the BORA family.</text>
</comment>
<keyword evidence="4" id="KW-0498">Mitosis</keyword>
<evidence type="ECO:0000256" key="5">
    <source>
        <dbReference type="ARBA" id="ARBA00023306"/>
    </source>
</evidence>